<accession>A0A014N4T6</accession>
<evidence type="ECO:0000313" key="3">
    <source>
        <dbReference type="EMBL" id="EXU94667.1"/>
    </source>
</evidence>
<reference evidence="3 4" key="1">
    <citation type="submission" date="2014-02" db="EMBL/GenBank/DDBJ databases">
        <title>The genome sequence of the entomopathogenic fungus Metarhizium robertsii ARSEF 2575.</title>
        <authorList>
            <person name="Giuliano Garisto Donzelli B."/>
            <person name="Roe B.A."/>
            <person name="Macmil S.L."/>
            <person name="Krasnoff S.B."/>
            <person name="Gibson D.M."/>
        </authorList>
    </citation>
    <scope>NUCLEOTIDE SEQUENCE [LARGE SCALE GENOMIC DNA]</scope>
    <source>
        <strain evidence="3 4">ARSEF 2575</strain>
    </source>
</reference>
<dbReference type="AlphaFoldDB" id="A0A014N4T6"/>
<evidence type="ECO:0000313" key="4">
    <source>
        <dbReference type="Proteomes" id="UP000030151"/>
    </source>
</evidence>
<comment type="caution">
    <text evidence="3">The sequence shown here is derived from an EMBL/GenBank/DDBJ whole genome shotgun (WGS) entry which is preliminary data.</text>
</comment>
<evidence type="ECO:0000256" key="1">
    <source>
        <dbReference type="SAM" id="MobiDB-lite"/>
    </source>
</evidence>
<dbReference type="SUPFAM" id="SSF53098">
    <property type="entry name" value="Ribonuclease H-like"/>
    <property type="match status" value="1"/>
</dbReference>
<organism evidence="3 4">
    <name type="scientific">Metarhizium robertsii</name>
    <dbReference type="NCBI Taxonomy" id="568076"/>
    <lineage>
        <taxon>Eukaryota</taxon>
        <taxon>Fungi</taxon>
        <taxon>Dikarya</taxon>
        <taxon>Ascomycota</taxon>
        <taxon>Pezizomycotina</taxon>
        <taxon>Sordariomycetes</taxon>
        <taxon>Hypocreomycetidae</taxon>
        <taxon>Hypocreales</taxon>
        <taxon>Clavicipitaceae</taxon>
        <taxon>Metarhizium</taxon>
    </lineage>
</organism>
<dbReference type="Proteomes" id="UP000030151">
    <property type="component" value="Unassembled WGS sequence"/>
</dbReference>
<dbReference type="EMBL" id="JELW01000188">
    <property type="protein sequence ID" value="EXU94667.1"/>
    <property type="molecule type" value="Genomic_DNA"/>
</dbReference>
<proteinExistence type="predicted"/>
<dbReference type="GO" id="GO:0046983">
    <property type="term" value="F:protein dimerization activity"/>
    <property type="evidence" value="ECO:0007669"/>
    <property type="project" value="InterPro"/>
</dbReference>
<dbReference type="Pfam" id="PF05699">
    <property type="entry name" value="Dimer_Tnp_hAT"/>
    <property type="match status" value="1"/>
</dbReference>
<protein>
    <recommendedName>
        <fullName evidence="2">HAT C-terminal dimerisation domain-containing protein</fullName>
    </recommendedName>
</protein>
<feature type="region of interest" description="Disordered" evidence="1">
    <location>
        <begin position="1"/>
        <end position="22"/>
    </location>
</feature>
<dbReference type="eggNOG" id="KOG1121">
    <property type="taxonomic scope" value="Eukaryota"/>
</dbReference>
<dbReference type="HOGENOM" id="CLU_2655033_0_0_1"/>
<dbReference type="InterPro" id="IPR012337">
    <property type="entry name" value="RNaseH-like_sf"/>
</dbReference>
<feature type="domain" description="HAT C-terminal dimerisation" evidence="2">
    <location>
        <begin position="1"/>
        <end position="43"/>
    </location>
</feature>
<sequence length="76" mass="8084">MLSISSSSEESERTFSNAGLMASPLGGRLARETVAMAQCIRSWSKAGIYTPSLPLFDLSDDEWVGVLASLKNGSDS</sequence>
<name>A0A014N4T6_9HYPO</name>
<gene>
    <name evidence="3" type="ORF">X797_012260</name>
</gene>
<dbReference type="InterPro" id="IPR008906">
    <property type="entry name" value="HATC_C_dom"/>
</dbReference>
<evidence type="ECO:0000259" key="2">
    <source>
        <dbReference type="Pfam" id="PF05699"/>
    </source>
</evidence>